<dbReference type="RefSeq" id="WP_229891691.1">
    <property type="nucleotide sequence ID" value="NZ_BMTP01000020.1"/>
</dbReference>
<keyword evidence="4" id="KW-0788">Thiol protease</keyword>
<name>A0A918I2P5_9ACTN</name>
<evidence type="ECO:0000256" key="3">
    <source>
        <dbReference type="ARBA" id="ARBA00022801"/>
    </source>
</evidence>
<evidence type="ECO:0000313" key="9">
    <source>
        <dbReference type="EMBL" id="GGU62938.1"/>
    </source>
</evidence>
<feature type="transmembrane region" description="Helical" evidence="7">
    <location>
        <begin position="226"/>
        <end position="246"/>
    </location>
</feature>
<organism evidence="9 10">
    <name type="scientific">Streptomyces lavendofoliae</name>
    <dbReference type="NCBI Taxonomy" id="67314"/>
    <lineage>
        <taxon>Bacteria</taxon>
        <taxon>Bacillati</taxon>
        <taxon>Actinomycetota</taxon>
        <taxon>Actinomycetes</taxon>
        <taxon>Kitasatosporales</taxon>
        <taxon>Streptomycetaceae</taxon>
        <taxon>Streptomyces</taxon>
    </lineage>
</organism>
<comment type="caution">
    <text evidence="9">The sequence shown here is derived from an EMBL/GenBank/DDBJ whole genome shotgun (WGS) entry which is preliminary data.</text>
</comment>
<feature type="coiled-coil region" evidence="5">
    <location>
        <begin position="131"/>
        <end position="179"/>
    </location>
</feature>
<dbReference type="GO" id="GO:0006508">
    <property type="term" value="P:proteolysis"/>
    <property type="evidence" value="ECO:0007669"/>
    <property type="project" value="UniProtKB-KW"/>
</dbReference>
<keyword evidence="7" id="KW-1133">Transmembrane helix</keyword>
<keyword evidence="2" id="KW-0645">Protease</keyword>
<comment type="similarity">
    <text evidence="1">Belongs to the peptidase C40 family.</text>
</comment>
<feature type="domain" description="NlpC/P60" evidence="8">
    <location>
        <begin position="1298"/>
        <end position="1430"/>
    </location>
</feature>
<dbReference type="InterPro" id="IPR000064">
    <property type="entry name" value="NLP_P60_dom"/>
</dbReference>
<gene>
    <name evidence="9" type="ORF">GCM10010274_59750</name>
</gene>
<feature type="transmembrane region" description="Helical" evidence="7">
    <location>
        <begin position="932"/>
        <end position="959"/>
    </location>
</feature>
<evidence type="ECO:0000256" key="2">
    <source>
        <dbReference type="ARBA" id="ARBA00022670"/>
    </source>
</evidence>
<feature type="coiled-coil region" evidence="5">
    <location>
        <begin position="330"/>
        <end position="556"/>
    </location>
</feature>
<feature type="transmembrane region" description="Helical" evidence="7">
    <location>
        <begin position="844"/>
        <end position="863"/>
    </location>
</feature>
<reference evidence="9" key="1">
    <citation type="journal article" date="2014" name="Int. J. Syst. Evol. Microbiol.">
        <title>Complete genome sequence of Corynebacterium casei LMG S-19264T (=DSM 44701T), isolated from a smear-ripened cheese.</title>
        <authorList>
            <consortium name="US DOE Joint Genome Institute (JGI-PGF)"/>
            <person name="Walter F."/>
            <person name="Albersmeier A."/>
            <person name="Kalinowski J."/>
            <person name="Ruckert C."/>
        </authorList>
    </citation>
    <scope>NUCLEOTIDE SEQUENCE</scope>
    <source>
        <strain evidence="9">JCM 4391</strain>
    </source>
</reference>
<evidence type="ECO:0000256" key="6">
    <source>
        <dbReference type="SAM" id="MobiDB-lite"/>
    </source>
</evidence>
<dbReference type="PROSITE" id="PS51935">
    <property type="entry name" value="NLPC_P60"/>
    <property type="match status" value="1"/>
</dbReference>
<evidence type="ECO:0000256" key="7">
    <source>
        <dbReference type="SAM" id="Phobius"/>
    </source>
</evidence>
<evidence type="ECO:0000256" key="4">
    <source>
        <dbReference type="ARBA" id="ARBA00022807"/>
    </source>
</evidence>
<keyword evidence="5" id="KW-0175">Coiled coil</keyword>
<sequence>MAITVGSVEVDIVPNTRGIYARLRSELTPDAARAGRDAGNSAGSSFGDAMQSRVAGIGLQVGERVGQQIASRVRTAIQDSIRDGISQGGASARPAAARQGQQTGSAFARSLRTQLAAALQDLPEVRLHANSTDAQREIYQLRSQMQALQDARIGIDISTADAVAQIAQIQARLERLSADDANIAVRVDTAAAATQLAAIQAMVDRLDGDDAEVDVKVDTSGALSAVMQLGIAIAGLAAIPAVPVLAAGIGSIAAAGVAAGAGIGALGAVAVPAFVGIANALKAQKAAQDAATTASARGSQTAAQSASRALQLAGAQQALATAHRNAARQIDQAEQGVEDAVRSAAEANQQAASQVRAARQALANAVEQAAERQRQAAERIADAEDSLADAQRTARQAQQDLTRARREAALELAELGDRLTNARLDEKDAALSVQEAEVRLRELRAKGSKATVLEQQRAQLAYEQAVQRLKEQQGETKSLTAEKAAADKAGVEGSQTVQSAVERLRRADEAVADQQKTLAKARAEAARQQVQSQQDIAAAQERVAESQRNVARVQEDGARSVARAQEQLVAAQQSAADSIASAQRQIASASLSAAGSVDQAAVAQAKYRAELAKLSPAARGTYDAFQSLRTAFSGWAKALQPAVMPIFTRALIGLKNSLPGLTPFVLAAARAISHLQDRVSAGFRSPWWRQFRDELAGSVYPAIVGLGVSFGRIFKGMAGIIDAFLPHMESISARMQEITSRFAAWGTGLKGSPAFERFLAYSSQQAPLLAELLGNIAAAFYQIAKASAPLSGPVLTVLSQLFAGIASVAQSLPWLIQLLYAVWVATKLWTLAVIAFNLAMNANLVVRIITLIVALVAAVVYAYKNWGWFRDIVNAVWAAIQTAALWAWRNVLQPVFSAIWTALQTVGRWASWLWTNILSPVFGFISTAARILLTVVVVAVLLPIIATIKVLAAIAMWLWDKAIGPAFRLIGAVAMWLWRNVFSPVFTWIGDKVRSMWDKWARPAFVLFKLGFQELGDKASWLWRTVLSPVFSWIGDKASWLWDNAIKPAFSSIQKGVAAVGRSFEDAKNFIGRAWQKVEDLAKKPVRFVIDKIYNAGIVPTWNLVATAFGAPEIKPMKTQGWATGGVLPGYTPGKDVHHFYSPTGGGLELSGGEAIMRPEFTRAVGSRFVSAMNKIATTRGASGVKAALAPSLGGDPDTPVQRFASGGIFGWIGKKAAGAGSAVWNGVKKGASWLGDTMERSARAGLNDVVNPLLAAFPGADTNLGRMLRRIPTKILDSIFGFSKEADKRGAGDILGGPRIQAALKWAKTQNGLPYQWGGNGNPSWDCSGFMSAIESVIRGQKPHRRWSTHAFNGGTPPGWVRNGASAFRVGITHAGVGHTAGTLGKTKVESRGGDGVVVGPRARGYNDKLFPTWYGFQPDKYDSGGFLQPGLNLAYNGTGRPEPVFTTQQANALTSKAVAPGGLQPGDEVWFVVDGQRFSAYVDTRADRRVAATLQPAVTAMRANRKGV</sequence>
<evidence type="ECO:0000256" key="5">
    <source>
        <dbReference type="SAM" id="Coils"/>
    </source>
</evidence>
<dbReference type="CDD" id="cd06503">
    <property type="entry name" value="ATP-synt_Fo_b"/>
    <property type="match status" value="1"/>
</dbReference>
<protein>
    <recommendedName>
        <fullName evidence="8">NlpC/P60 domain-containing protein</fullName>
    </recommendedName>
</protein>
<keyword evidence="7" id="KW-0812">Transmembrane</keyword>
<feature type="transmembrane region" description="Helical" evidence="7">
    <location>
        <begin position="818"/>
        <end position="838"/>
    </location>
</feature>
<evidence type="ECO:0000259" key="8">
    <source>
        <dbReference type="PROSITE" id="PS51935"/>
    </source>
</evidence>
<dbReference type="EMBL" id="BMTP01000020">
    <property type="protein sequence ID" value="GGU62938.1"/>
    <property type="molecule type" value="Genomic_DNA"/>
</dbReference>
<dbReference type="Gene3D" id="3.90.1720.10">
    <property type="entry name" value="endopeptidase domain like (from Nostoc punctiforme)"/>
    <property type="match status" value="1"/>
</dbReference>
<accession>A0A918I2P5</accession>
<dbReference type="GO" id="GO:0008234">
    <property type="term" value="F:cysteine-type peptidase activity"/>
    <property type="evidence" value="ECO:0007669"/>
    <property type="project" value="UniProtKB-KW"/>
</dbReference>
<evidence type="ECO:0000313" key="10">
    <source>
        <dbReference type="Proteomes" id="UP000636661"/>
    </source>
</evidence>
<reference evidence="9" key="2">
    <citation type="submission" date="2020-09" db="EMBL/GenBank/DDBJ databases">
        <authorList>
            <person name="Sun Q."/>
            <person name="Ohkuma M."/>
        </authorList>
    </citation>
    <scope>NUCLEOTIDE SEQUENCE</scope>
    <source>
        <strain evidence="9">JCM 4391</strain>
    </source>
</reference>
<dbReference type="Proteomes" id="UP000636661">
    <property type="component" value="Unassembled WGS sequence"/>
</dbReference>
<proteinExistence type="inferred from homology"/>
<evidence type="ECO:0000256" key="1">
    <source>
        <dbReference type="ARBA" id="ARBA00007074"/>
    </source>
</evidence>
<keyword evidence="10" id="KW-1185">Reference proteome</keyword>
<keyword evidence="3" id="KW-0378">Hydrolase</keyword>
<dbReference type="InterPro" id="IPR038765">
    <property type="entry name" value="Papain-like_cys_pep_sf"/>
</dbReference>
<feature type="transmembrane region" description="Helical" evidence="7">
    <location>
        <begin position="252"/>
        <end position="275"/>
    </location>
</feature>
<feature type="transmembrane region" description="Helical" evidence="7">
    <location>
        <begin position="909"/>
        <end position="925"/>
    </location>
</feature>
<feature type="region of interest" description="Disordered" evidence="6">
    <location>
        <begin position="85"/>
        <end position="104"/>
    </location>
</feature>
<keyword evidence="7" id="KW-0472">Membrane</keyword>
<dbReference type="SUPFAM" id="SSF54001">
    <property type="entry name" value="Cysteine proteinases"/>
    <property type="match status" value="1"/>
</dbReference>